<sequence length="93" mass="10542">MSTATVRILANPISPTIMMSKQPRLCKNTINYHSIRINNQYVISRKSSSANFNYGGFSIWKTLTNVSTRRGFIPCFGLILLNNLLVSLQYTQL</sequence>
<dbReference type="Proteomes" id="UP000790347">
    <property type="component" value="Unassembled WGS sequence"/>
</dbReference>
<protein>
    <submittedName>
        <fullName evidence="1">Uncharacterized protein</fullName>
    </submittedName>
</protein>
<evidence type="ECO:0000313" key="2">
    <source>
        <dbReference type="Proteomes" id="UP000790347"/>
    </source>
</evidence>
<comment type="caution">
    <text evidence="1">The sequence shown here is derived from an EMBL/GenBank/DDBJ whole genome shotgun (WGS) entry which is preliminary data.</text>
</comment>
<dbReference type="AlphaFoldDB" id="A0A922I7C5"/>
<reference evidence="1" key="2">
    <citation type="journal article" date="2022" name="Res Sq">
        <title>Comparative Genomics Reveals Insights into the Divergent Evolution of Astigmatic Mites and Household Pest Adaptations.</title>
        <authorList>
            <person name="Xiong Q."/>
            <person name="Wan A.T.-Y."/>
            <person name="Liu X.-Y."/>
            <person name="Fung C.S.-H."/>
            <person name="Xiao X."/>
            <person name="Malainual N."/>
            <person name="Hou J."/>
            <person name="Wang L."/>
            <person name="Wang M."/>
            <person name="Yang K."/>
            <person name="Cui Y."/>
            <person name="Leung E."/>
            <person name="Nong W."/>
            <person name="Shin S.-K."/>
            <person name="Au S."/>
            <person name="Jeong K.Y."/>
            <person name="Chew F.T."/>
            <person name="Hui J."/>
            <person name="Leung T.F."/>
            <person name="Tungtrongchitr A."/>
            <person name="Zhong N."/>
            <person name="Liu Z."/>
            <person name="Tsui S."/>
        </authorList>
    </citation>
    <scope>NUCLEOTIDE SEQUENCE</scope>
    <source>
        <strain evidence="1">Derf</strain>
        <tissue evidence="1">Whole organism</tissue>
    </source>
</reference>
<dbReference type="EMBL" id="ASGP02000002">
    <property type="protein sequence ID" value="KAH9521369.1"/>
    <property type="molecule type" value="Genomic_DNA"/>
</dbReference>
<reference evidence="1" key="1">
    <citation type="submission" date="2013-05" db="EMBL/GenBank/DDBJ databases">
        <authorList>
            <person name="Yim A.K.Y."/>
            <person name="Chan T.F."/>
            <person name="Ji K.M."/>
            <person name="Liu X.Y."/>
            <person name="Zhou J.W."/>
            <person name="Li R.Q."/>
            <person name="Yang K.Y."/>
            <person name="Li J."/>
            <person name="Li M."/>
            <person name="Law P.T.W."/>
            <person name="Wu Y.L."/>
            <person name="Cai Z.L."/>
            <person name="Qin H."/>
            <person name="Bao Y."/>
            <person name="Leung R.K.K."/>
            <person name="Ng P.K.S."/>
            <person name="Zou J."/>
            <person name="Zhong X.J."/>
            <person name="Ran P.X."/>
            <person name="Zhong N.S."/>
            <person name="Liu Z.G."/>
            <person name="Tsui S.K.W."/>
        </authorList>
    </citation>
    <scope>NUCLEOTIDE SEQUENCE</scope>
    <source>
        <strain evidence="1">Derf</strain>
        <tissue evidence="1">Whole organism</tissue>
    </source>
</reference>
<gene>
    <name evidence="1" type="ORF">DERF_005033</name>
</gene>
<organism evidence="1 2">
    <name type="scientific">Dermatophagoides farinae</name>
    <name type="common">American house dust mite</name>
    <dbReference type="NCBI Taxonomy" id="6954"/>
    <lineage>
        <taxon>Eukaryota</taxon>
        <taxon>Metazoa</taxon>
        <taxon>Ecdysozoa</taxon>
        <taxon>Arthropoda</taxon>
        <taxon>Chelicerata</taxon>
        <taxon>Arachnida</taxon>
        <taxon>Acari</taxon>
        <taxon>Acariformes</taxon>
        <taxon>Sarcoptiformes</taxon>
        <taxon>Astigmata</taxon>
        <taxon>Psoroptidia</taxon>
        <taxon>Analgoidea</taxon>
        <taxon>Pyroglyphidae</taxon>
        <taxon>Dermatophagoidinae</taxon>
        <taxon>Dermatophagoides</taxon>
    </lineage>
</organism>
<evidence type="ECO:0000313" key="1">
    <source>
        <dbReference type="EMBL" id="KAH9521369.1"/>
    </source>
</evidence>
<keyword evidence="2" id="KW-1185">Reference proteome</keyword>
<proteinExistence type="predicted"/>
<accession>A0A922I7C5</accession>
<name>A0A922I7C5_DERFA</name>